<name>X7E9I9_9RHOB</name>
<reference evidence="1 2" key="1">
    <citation type="submission" date="2014-01" db="EMBL/GenBank/DDBJ databases">
        <title>Roseivivax halodurans JCM 10272 Genome Sequencing.</title>
        <authorList>
            <person name="Lai Q."/>
            <person name="Li G."/>
            <person name="Shao Z."/>
        </authorList>
    </citation>
    <scope>NUCLEOTIDE SEQUENCE [LARGE SCALE GENOMIC DNA]</scope>
    <source>
        <strain evidence="1 2">JCM 10272</strain>
    </source>
</reference>
<keyword evidence="2" id="KW-1185">Reference proteome</keyword>
<accession>X7E9I9</accession>
<evidence type="ECO:0000313" key="2">
    <source>
        <dbReference type="Proteomes" id="UP000022447"/>
    </source>
</evidence>
<protein>
    <submittedName>
        <fullName evidence="1">Uncharacterized protein</fullName>
    </submittedName>
</protein>
<dbReference type="Proteomes" id="UP000022447">
    <property type="component" value="Unassembled WGS sequence"/>
</dbReference>
<organism evidence="1 2">
    <name type="scientific">Roseivivax halodurans JCM 10272</name>
    <dbReference type="NCBI Taxonomy" id="1449350"/>
    <lineage>
        <taxon>Bacteria</taxon>
        <taxon>Pseudomonadati</taxon>
        <taxon>Pseudomonadota</taxon>
        <taxon>Alphaproteobacteria</taxon>
        <taxon>Rhodobacterales</taxon>
        <taxon>Roseobacteraceae</taxon>
        <taxon>Roseivivax</taxon>
    </lineage>
</organism>
<dbReference type="EMBL" id="JALZ01000055">
    <property type="protein sequence ID" value="ETX12759.1"/>
    <property type="molecule type" value="Genomic_DNA"/>
</dbReference>
<dbReference type="AlphaFoldDB" id="X7E9I9"/>
<sequence>MVYFSTAPVAPQSLDPTQYAALEEFKRWCFGQGLVESYDNISDFSEKFRRHLQMKVRDNSELAKCASQEAVDFIQVYSSAQDVAVDERLSDEARRLLIEAAKDKSGTVMHVRYLNGQAIQTNGINFADSKDRRSIARWEAALEQLKSEELIVERGYKGEVFEMTAKGYEVADKLSHTAS</sequence>
<evidence type="ECO:0000313" key="1">
    <source>
        <dbReference type="EMBL" id="ETX12759.1"/>
    </source>
</evidence>
<proteinExistence type="predicted"/>
<gene>
    <name evidence="1" type="ORF">OCH239_17255</name>
</gene>
<comment type="caution">
    <text evidence="1">The sequence shown here is derived from an EMBL/GenBank/DDBJ whole genome shotgun (WGS) entry which is preliminary data.</text>
</comment>
<dbReference type="eggNOG" id="COG5635">
    <property type="taxonomic scope" value="Bacteria"/>
</dbReference>